<name>A0A5J5EV84_9PEZI</name>
<evidence type="ECO:0000313" key="2">
    <source>
        <dbReference type="EMBL" id="KAA8905061.1"/>
    </source>
</evidence>
<comment type="caution">
    <text evidence="2">The sequence shown here is derived from an EMBL/GenBank/DDBJ whole genome shotgun (WGS) entry which is preliminary data.</text>
</comment>
<accession>A0A5J5EV84</accession>
<sequence>MDPGNIPYWQLPNGEMYPLQDPQQGLQYFDYDQWLRQQQQPVPGAAPPQHLLPYAPQPAPPAPVDQQLVRYAPPAPPAPVDQQLVRYAPNAPPAPVDQQLVRYAPPAPPAPVDQQVMRYAPPAPGRAPLPVAQPVQYGFPRAPAPGPRPAGQPVLYDYPPVYHRPPVVPIEAPQVAGYAPFEMTRDGEWRQVDEEEERRRLWAEHYGWQR</sequence>
<dbReference type="InParanoid" id="A0A5J5EV84"/>
<dbReference type="EMBL" id="VXIS01000101">
    <property type="protein sequence ID" value="KAA8905061.1"/>
    <property type="molecule type" value="Genomic_DNA"/>
</dbReference>
<dbReference type="AlphaFoldDB" id="A0A5J5EV84"/>
<evidence type="ECO:0000313" key="3">
    <source>
        <dbReference type="Proteomes" id="UP000326924"/>
    </source>
</evidence>
<reference evidence="2 3" key="1">
    <citation type="submission" date="2019-09" db="EMBL/GenBank/DDBJ databases">
        <title>Draft genome of the ectomycorrhizal ascomycete Sphaerosporella brunnea.</title>
        <authorList>
            <consortium name="DOE Joint Genome Institute"/>
            <person name="Benucci G.M."/>
            <person name="Marozzi G."/>
            <person name="Antonielli L."/>
            <person name="Sanchez S."/>
            <person name="Marco P."/>
            <person name="Wang X."/>
            <person name="Falini L.B."/>
            <person name="Barry K."/>
            <person name="Haridas S."/>
            <person name="Lipzen A."/>
            <person name="Labutti K."/>
            <person name="Grigoriev I.V."/>
            <person name="Murat C."/>
            <person name="Martin F."/>
            <person name="Albertini E."/>
            <person name="Donnini D."/>
            <person name="Bonito G."/>
        </authorList>
    </citation>
    <scope>NUCLEOTIDE SEQUENCE [LARGE SCALE GENOMIC DNA]</scope>
    <source>
        <strain evidence="2 3">Sb_GMNB300</strain>
    </source>
</reference>
<feature type="region of interest" description="Disordered" evidence="1">
    <location>
        <begin position="38"/>
        <end position="64"/>
    </location>
</feature>
<proteinExistence type="predicted"/>
<keyword evidence="3" id="KW-1185">Reference proteome</keyword>
<protein>
    <submittedName>
        <fullName evidence="2">Uncharacterized protein</fullName>
    </submittedName>
</protein>
<gene>
    <name evidence="2" type="ORF">FN846DRAFT_907521</name>
</gene>
<dbReference type="Proteomes" id="UP000326924">
    <property type="component" value="Unassembled WGS sequence"/>
</dbReference>
<evidence type="ECO:0000256" key="1">
    <source>
        <dbReference type="SAM" id="MobiDB-lite"/>
    </source>
</evidence>
<organism evidence="2 3">
    <name type="scientific">Sphaerosporella brunnea</name>
    <dbReference type="NCBI Taxonomy" id="1250544"/>
    <lineage>
        <taxon>Eukaryota</taxon>
        <taxon>Fungi</taxon>
        <taxon>Dikarya</taxon>
        <taxon>Ascomycota</taxon>
        <taxon>Pezizomycotina</taxon>
        <taxon>Pezizomycetes</taxon>
        <taxon>Pezizales</taxon>
        <taxon>Pyronemataceae</taxon>
        <taxon>Sphaerosporella</taxon>
    </lineage>
</organism>
<feature type="compositionally biased region" description="Low complexity" evidence="1">
    <location>
        <begin position="38"/>
        <end position="54"/>
    </location>
</feature>